<dbReference type="EMBL" id="QBKA01000002">
    <property type="protein sequence ID" value="RDC61308.1"/>
    <property type="molecule type" value="Genomic_DNA"/>
</dbReference>
<keyword evidence="2" id="KW-1185">Reference proteome</keyword>
<sequence>MWSARSGIEIEVLLDGEAVEHNELFEATWHGRRTWPDKNAWTSTKKFSIFTIPDYD</sequence>
<name>A0A369QG88_9SPHN</name>
<evidence type="ECO:0000313" key="2">
    <source>
        <dbReference type="Proteomes" id="UP000253727"/>
    </source>
</evidence>
<evidence type="ECO:0000313" key="1">
    <source>
        <dbReference type="EMBL" id="RDC61308.1"/>
    </source>
</evidence>
<organism evidence="1 2">
    <name type="scientific">Alteripontixanthobacter maritimus</name>
    <dbReference type="NCBI Taxonomy" id="2161824"/>
    <lineage>
        <taxon>Bacteria</taxon>
        <taxon>Pseudomonadati</taxon>
        <taxon>Pseudomonadota</taxon>
        <taxon>Alphaproteobacteria</taxon>
        <taxon>Sphingomonadales</taxon>
        <taxon>Erythrobacteraceae</taxon>
        <taxon>Alteripontixanthobacter</taxon>
    </lineage>
</organism>
<accession>A0A369QG88</accession>
<comment type="caution">
    <text evidence="1">The sequence shown here is derived from an EMBL/GenBank/DDBJ whole genome shotgun (WGS) entry which is preliminary data.</text>
</comment>
<proteinExistence type="predicted"/>
<gene>
    <name evidence="1" type="ORF">HME9302_02529</name>
</gene>
<dbReference type="AlphaFoldDB" id="A0A369QG88"/>
<dbReference type="Proteomes" id="UP000253727">
    <property type="component" value="Unassembled WGS sequence"/>
</dbReference>
<protein>
    <submittedName>
        <fullName evidence="1">Uncharacterized protein</fullName>
    </submittedName>
</protein>
<reference evidence="1 2" key="1">
    <citation type="submission" date="2018-04" db="EMBL/GenBank/DDBJ databases">
        <title>Altererythrobacter sp. HME9302 genome sequencing and assembly.</title>
        <authorList>
            <person name="Kang H."/>
            <person name="Kim H."/>
            <person name="Joh K."/>
        </authorList>
    </citation>
    <scope>NUCLEOTIDE SEQUENCE [LARGE SCALE GENOMIC DNA]</scope>
    <source>
        <strain evidence="1 2">HME9302</strain>
    </source>
</reference>